<dbReference type="PRINTS" id="PR00081">
    <property type="entry name" value="GDHRDH"/>
</dbReference>
<dbReference type="STRING" id="98765.A0A2R6NJ23"/>
<dbReference type="Proteomes" id="UP000186601">
    <property type="component" value="Unassembled WGS sequence"/>
</dbReference>
<sequence length="345" mass="37566">MALSVSSSRQPSHSPLRPNSSFAFENPISPVDGGVHPVIHEGKVAVITGAGSGIGRAAATELAKIGMKIAIADINEEGLAETRKEVAAIVGEPNVLVIPTDVSKLDEVVHLRDKVYEHWGEVSVLMNNAGIGARGTSWSGLDAWHKIMNVNLFGIVNVQQTFVPSLIHQENPAMIINTGSKQGITNPPGNAAYNASKAAVKSLTEGLAHELRETPHANVTAHLFVPGWTWTGMTGASGVQEKPAGAWSAQETVLYMVRIWRIPALRLRDRLCSPLTLVSLQLDRVREGKFYVIVPDNETRREVDQLRIMWAAGDVAEGRPALSRWHKDYKALFEEYIRDGLAILD</sequence>
<dbReference type="PRINTS" id="PR00080">
    <property type="entry name" value="SDRFAMILY"/>
</dbReference>
<evidence type="ECO:0000256" key="2">
    <source>
        <dbReference type="ARBA" id="ARBA00022857"/>
    </source>
</evidence>
<evidence type="ECO:0008006" key="8">
    <source>
        <dbReference type="Google" id="ProtNLM"/>
    </source>
</evidence>
<dbReference type="EMBL" id="MLYV02001229">
    <property type="protein sequence ID" value="PSR72012.1"/>
    <property type="molecule type" value="Genomic_DNA"/>
</dbReference>
<dbReference type="PANTHER" id="PTHR43008">
    <property type="entry name" value="BENZIL REDUCTASE"/>
    <property type="match status" value="1"/>
</dbReference>
<dbReference type="InterPro" id="IPR036291">
    <property type="entry name" value="NAD(P)-bd_dom_sf"/>
</dbReference>
<dbReference type="PROSITE" id="PS00061">
    <property type="entry name" value="ADH_SHORT"/>
    <property type="match status" value="1"/>
</dbReference>
<evidence type="ECO:0000313" key="7">
    <source>
        <dbReference type="Proteomes" id="UP000186601"/>
    </source>
</evidence>
<evidence type="ECO:0000256" key="1">
    <source>
        <dbReference type="ARBA" id="ARBA00006484"/>
    </source>
</evidence>
<evidence type="ECO:0000256" key="5">
    <source>
        <dbReference type="SAM" id="MobiDB-lite"/>
    </source>
</evidence>
<proteinExistence type="inferred from homology"/>
<feature type="region of interest" description="Disordered" evidence="5">
    <location>
        <begin position="1"/>
        <end position="21"/>
    </location>
</feature>
<dbReference type="Pfam" id="PF00106">
    <property type="entry name" value="adh_short"/>
    <property type="match status" value="1"/>
</dbReference>
<dbReference type="Gene3D" id="3.40.50.720">
    <property type="entry name" value="NAD(P)-binding Rossmann-like Domain"/>
    <property type="match status" value="1"/>
</dbReference>
<reference evidence="6 7" key="1">
    <citation type="submission" date="2018-02" db="EMBL/GenBank/DDBJ databases">
        <title>Genome sequence of the basidiomycete white-rot fungus Phlebia centrifuga.</title>
        <authorList>
            <person name="Granchi Z."/>
            <person name="Peng M."/>
            <person name="de Vries R.P."/>
            <person name="Hilden K."/>
            <person name="Makela M.R."/>
            <person name="Grigoriev I."/>
            <person name="Riley R."/>
        </authorList>
    </citation>
    <scope>NUCLEOTIDE SEQUENCE [LARGE SCALE GENOMIC DNA]</scope>
    <source>
        <strain evidence="6 7">FBCC195</strain>
    </source>
</reference>
<comment type="caution">
    <text evidence="6">The sequence shown here is derived from an EMBL/GenBank/DDBJ whole genome shotgun (WGS) entry which is preliminary data.</text>
</comment>
<organism evidence="6 7">
    <name type="scientific">Hermanssonia centrifuga</name>
    <dbReference type="NCBI Taxonomy" id="98765"/>
    <lineage>
        <taxon>Eukaryota</taxon>
        <taxon>Fungi</taxon>
        <taxon>Dikarya</taxon>
        <taxon>Basidiomycota</taxon>
        <taxon>Agaricomycotina</taxon>
        <taxon>Agaricomycetes</taxon>
        <taxon>Polyporales</taxon>
        <taxon>Meruliaceae</taxon>
        <taxon>Hermanssonia</taxon>
    </lineage>
</organism>
<dbReference type="GO" id="GO:0050664">
    <property type="term" value="F:oxidoreductase activity, acting on NAD(P)H, oxygen as acceptor"/>
    <property type="evidence" value="ECO:0007669"/>
    <property type="project" value="TreeGrafter"/>
</dbReference>
<name>A0A2R6NJ23_9APHY</name>
<dbReference type="OrthoDB" id="5307821at2759"/>
<keyword evidence="7" id="KW-1185">Reference proteome</keyword>
<gene>
    <name evidence="6" type="ORF">PHLCEN_2v12116</name>
</gene>
<dbReference type="InterPro" id="IPR002347">
    <property type="entry name" value="SDR_fam"/>
</dbReference>
<dbReference type="CDD" id="cd05233">
    <property type="entry name" value="SDR_c"/>
    <property type="match status" value="1"/>
</dbReference>
<protein>
    <recommendedName>
        <fullName evidence="8">NAD(P)-binding protein</fullName>
    </recommendedName>
</protein>
<comment type="similarity">
    <text evidence="1 4">Belongs to the short-chain dehydrogenases/reductases (SDR) family.</text>
</comment>
<dbReference type="AlphaFoldDB" id="A0A2R6NJ23"/>
<keyword evidence="3" id="KW-0560">Oxidoreductase</keyword>
<evidence type="ECO:0000256" key="4">
    <source>
        <dbReference type="RuleBase" id="RU000363"/>
    </source>
</evidence>
<evidence type="ECO:0000256" key="3">
    <source>
        <dbReference type="ARBA" id="ARBA00023002"/>
    </source>
</evidence>
<feature type="compositionally biased region" description="Low complexity" evidence="5">
    <location>
        <begin position="1"/>
        <end position="18"/>
    </location>
</feature>
<dbReference type="GO" id="GO:0016616">
    <property type="term" value="F:oxidoreductase activity, acting on the CH-OH group of donors, NAD or NADP as acceptor"/>
    <property type="evidence" value="ECO:0007669"/>
    <property type="project" value="UniProtKB-ARBA"/>
</dbReference>
<keyword evidence="2" id="KW-0521">NADP</keyword>
<evidence type="ECO:0000313" key="6">
    <source>
        <dbReference type="EMBL" id="PSR72012.1"/>
    </source>
</evidence>
<dbReference type="InterPro" id="IPR020904">
    <property type="entry name" value="Sc_DH/Rdtase_CS"/>
</dbReference>
<dbReference type="SUPFAM" id="SSF51735">
    <property type="entry name" value="NAD(P)-binding Rossmann-fold domains"/>
    <property type="match status" value="1"/>
</dbReference>
<dbReference type="PANTHER" id="PTHR43008:SF7">
    <property type="entry name" value="SHORT CHAIN DEHYDROGENASE_REDUCTASE (AFU_ORTHOLOGUE AFUA_2G00830)"/>
    <property type="match status" value="1"/>
</dbReference>
<accession>A0A2R6NJ23</accession>